<dbReference type="GO" id="GO:0006313">
    <property type="term" value="P:DNA transposition"/>
    <property type="evidence" value="ECO:0007669"/>
    <property type="project" value="InterPro"/>
</dbReference>
<evidence type="ECO:0000259" key="1">
    <source>
        <dbReference type="Pfam" id="PF01498"/>
    </source>
</evidence>
<proteinExistence type="predicted"/>
<dbReference type="Pfam" id="PF01498">
    <property type="entry name" value="HTH_Tnp_Tc3_2"/>
    <property type="match status" value="1"/>
</dbReference>
<evidence type="ECO:0000313" key="3">
    <source>
        <dbReference type="Proteomes" id="UP000009138"/>
    </source>
</evidence>
<feature type="domain" description="Transposase Tc1-like" evidence="1">
    <location>
        <begin position="65"/>
        <end position="136"/>
    </location>
</feature>
<dbReference type="GeneID" id="93610591"/>
<reference evidence="2 3" key="1">
    <citation type="journal article" date="2009" name="PLoS Genet.">
        <title>Genomic analysis of the basal lineage fungus Rhizopus oryzae reveals a whole-genome duplication.</title>
        <authorList>
            <person name="Ma L.-J."/>
            <person name="Ibrahim A.S."/>
            <person name="Skory C."/>
            <person name="Grabherr M.G."/>
            <person name="Burger G."/>
            <person name="Butler M."/>
            <person name="Elias M."/>
            <person name="Idnurm A."/>
            <person name="Lang B.F."/>
            <person name="Sone T."/>
            <person name="Abe A."/>
            <person name="Calvo S.E."/>
            <person name="Corrochano L.M."/>
            <person name="Engels R."/>
            <person name="Fu J."/>
            <person name="Hansberg W."/>
            <person name="Kim J.-M."/>
            <person name="Kodira C.D."/>
            <person name="Koehrsen M.J."/>
            <person name="Liu B."/>
            <person name="Miranda-Saavedra D."/>
            <person name="O'Leary S."/>
            <person name="Ortiz-Castellanos L."/>
            <person name="Poulter R."/>
            <person name="Rodriguez-Romero J."/>
            <person name="Ruiz-Herrera J."/>
            <person name="Shen Y.-Q."/>
            <person name="Zeng Q."/>
            <person name="Galagan J."/>
            <person name="Birren B.W."/>
            <person name="Cuomo C.A."/>
            <person name="Wickes B.L."/>
        </authorList>
    </citation>
    <scope>NUCLEOTIDE SEQUENCE [LARGE SCALE GENOMIC DNA]</scope>
    <source>
        <strain evidence="3">RA 99-880 / ATCC MYA-4621 / FGSC 9543 / NRRL 43880</strain>
    </source>
</reference>
<dbReference type="Gene3D" id="3.30.420.10">
    <property type="entry name" value="Ribonuclease H-like superfamily/Ribonuclease H"/>
    <property type="match status" value="1"/>
</dbReference>
<gene>
    <name evidence="2" type="ORF">RO3G_03620</name>
</gene>
<dbReference type="GO" id="GO:0003677">
    <property type="term" value="F:DNA binding"/>
    <property type="evidence" value="ECO:0007669"/>
    <property type="project" value="InterPro"/>
</dbReference>
<dbReference type="RefSeq" id="XP_067514311.1">
    <property type="nucleotide sequence ID" value="XM_067658210.1"/>
</dbReference>
<dbReference type="AlphaFoldDB" id="I1BRT5"/>
<dbReference type="VEuPathDB" id="FungiDB:RO3G_03620"/>
<accession>I1BRT5</accession>
<keyword evidence="3" id="KW-1185">Reference proteome</keyword>
<dbReference type="Proteomes" id="UP000009138">
    <property type="component" value="Unassembled WGS sequence"/>
</dbReference>
<protein>
    <recommendedName>
        <fullName evidence="1">Transposase Tc1-like domain-containing protein</fullName>
    </recommendedName>
</protein>
<sequence>MTRTISKSAQNQIQLLLDSNVAYEQVMKRISGLKKSTLGRCTNKFFPNRMKAAPGRRATIGETTKSYIRRQVIKGEFKTAKAVHQYLNGLGYTIGYSGVLKLLKSINFRAKINAKKPLLSKQHKERRLAWAMTHKDWTTDDWRRMVFSDETKVNVFGSVSCFDMSIR</sequence>
<dbReference type="STRING" id="246409.I1BRT5"/>
<dbReference type="GO" id="GO:0015074">
    <property type="term" value="P:DNA integration"/>
    <property type="evidence" value="ECO:0007669"/>
    <property type="project" value="InterPro"/>
</dbReference>
<dbReference type="InterPro" id="IPR036397">
    <property type="entry name" value="RNaseH_sf"/>
</dbReference>
<dbReference type="InterPro" id="IPR002492">
    <property type="entry name" value="Transposase_Tc1-like"/>
</dbReference>
<evidence type="ECO:0000313" key="2">
    <source>
        <dbReference type="EMBL" id="EIE78915.1"/>
    </source>
</evidence>
<dbReference type="InParanoid" id="I1BRT5"/>
<name>I1BRT5_RHIO9</name>
<organism evidence="2 3">
    <name type="scientific">Rhizopus delemar (strain RA 99-880 / ATCC MYA-4621 / FGSC 9543 / NRRL 43880)</name>
    <name type="common">Mucormycosis agent</name>
    <name type="synonym">Rhizopus arrhizus var. delemar</name>
    <dbReference type="NCBI Taxonomy" id="246409"/>
    <lineage>
        <taxon>Eukaryota</taxon>
        <taxon>Fungi</taxon>
        <taxon>Fungi incertae sedis</taxon>
        <taxon>Mucoromycota</taxon>
        <taxon>Mucoromycotina</taxon>
        <taxon>Mucoromycetes</taxon>
        <taxon>Mucorales</taxon>
        <taxon>Mucorineae</taxon>
        <taxon>Rhizopodaceae</taxon>
        <taxon>Rhizopus</taxon>
    </lineage>
</organism>
<dbReference type="EMBL" id="CH476733">
    <property type="protein sequence ID" value="EIE78915.1"/>
    <property type="molecule type" value="Genomic_DNA"/>
</dbReference>